<sequence length="679" mass="72485">MGIQSWVSLWFGLTLPAIVLMYMFKRKYVDMAVPSHLLWDRVLRNLEANRPWQKLQNRLLLWLQLLVAALLVFALMQPFLQVSGGGSAHIVIIADTSGSMSAEAGPTDNSEGGAQERTSRLDLMKERIREYVRDHGQGSDITLLAAGASPITLLSREGDSASLQSALEQLRPYYGPASYRETLSLASALTREESDAEVVIFTDGYWKRDEVEVAYQVPVSVESIAGDMLLNASIDQFGVSPRDEAGLRHDAVAVISLTAQAATAMEVSLYGDEQLLASKVVELTPDARATVSFPDLPLAEIYRLELAGDDGYAADNEAYAFSSGHGTSRVLLLTSGNLFLEKALQLSGAEVTRIATGIADEAGGDLESTEETGTADNRQSSEASPPPVPDGAFDVIVMDGSVPDSFKKGEWAKLTASVPLWTIGGEGTRSEQPGGRAAIGTHPVMSYITLNDVYFGAVTDEGQAPIWGEAIARIGDTPLIHAGKEGGRPRLAFHFLLQDSDLPLSPEFPVLVSNALEWMTAGKGTGLGRYIAGAQADIPIAADTVKAGWAAKGGLALAEAPAYTEAAETAQGVSPVQTVPDIPGLYAFEQENRDGEKISYWLSVAPDPFEGDWSERREPNIVQTTAGSGPEQSGEGSDQSEQNASSAAARAASLMPWLAALALAVIAAEWGVYQRGRSV</sequence>
<dbReference type="Gene3D" id="3.40.50.410">
    <property type="entry name" value="von Willebrand factor, type A domain"/>
    <property type="match status" value="1"/>
</dbReference>
<dbReference type="InterPro" id="IPR024163">
    <property type="entry name" value="Aerotolerance_reg_N"/>
</dbReference>
<evidence type="ECO:0000313" key="6">
    <source>
        <dbReference type="Proteomes" id="UP000215596"/>
    </source>
</evidence>
<dbReference type="Pfam" id="PF07584">
    <property type="entry name" value="BatA"/>
    <property type="match status" value="1"/>
</dbReference>
<feature type="compositionally biased region" description="Polar residues" evidence="1">
    <location>
        <begin position="371"/>
        <end position="383"/>
    </location>
</feature>
<dbReference type="InterPro" id="IPR036465">
    <property type="entry name" value="vWFA_dom_sf"/>
</dbReference>
<dbReference type="SUPFAM" id="SSF53300">
    <property type="entry name" value="vWA-like"/>
    <property type="match status" value="1"/>
</dbReference>
<feature type="domain" description="VWFA" evidence="4">
    <location>
        <begin position="90"/>
        <end position="204"/>
    </location>
</feature>
<accession>A0A268EWW8</accession>
<dbReference type="PANTHER" id="PTHR37464">
    <property type="entry name" value="BLL2463 PROTEIN"/>
    <property type="match status" value="1"/>
</dbReference>
<reference evidence="5 6" key="1">
    <citation type="submission" date="2017-07" db="EMBL/GenBank/DDBJ databases">
        <title>Isolation and whole genome analysis of endospore-forming bacteria from heroin.</title>
        <authorList>
            <person name="Kalinowski J."/>
            <person name="Ahrens B."/>
            <person name="Al-Dilaimi A."/>
            <person name="Winkler A."/>
            <person name="Wibberg D."/>
            <person name="Schleenbecker U."/>
            <person name="Ruckert C."/>
            <person name="Wolfel R."/>
            <person name="Grass G."/>
        </authorList>
    </citation>
    <scope>NUCLEOTIDE SEQUENCE [LARGE SCALE GENOMIC DNA]</scope>
    <source>
        <strain evidence="5 6">7537-G1</strain>
    </source>
</reference>
<gene>
    <name evidence="5" type="ORF">CHH67_09110</name>
</gene>
<dbReference type="AlphaFoldDB" id="A0A268EWW8"/>
<protein>
    <recommendedName>
        <fullName evidence="7">VWA domain-containing protein</fullName>
    </recommendedName>
</protein>
<evidence type="ECO:0000256" key="2">
    <source>
        <dbReference type="SAM" id="Phobius"/>
    </source>
</evidence>
<keyword evidence="2" id="KW-1133">Transmembrane helix</keyword>
<dbReference type="OrthoDB" id="9780136at2"/>
<dbReference type="RefSeq" id="WP_095264858.1">
    <property type="nucleotide sequence ID" value="NZ_NPBY01000029.1"/>
</dbReference>
<dbReference type="Proteomes" id="UP000215596">
    <property type="component" value="Unassembled WGS sequence"/>
</dbReference>
<evidence type="ECO:0000259" key="3">
    <source>
        <dbReference type="Pfam" id="PF07584"/>
    </source>
</evidence>
<name>A0A268EWW8_9BACL</name>
<feature type="transmembrane region" description="Helical" evidence="2">
    <location>
        <begin position="6"/>
        <end position="24"/>
    </location>
</feature>
<organism evidence="5 6">
    <name type="scientific">Paenibacillus campinasensis</name>
    <dbReference type="NCBI Taxonomy" id="66347"/>
    <lineage>
        <taxon>Bacteria</taxon>
        <taxon>Bacillati</taxon>
        <taxon>Bacillota</taxon>
        <taxon>Bacilli</taxon>
        <taxon>Bacillales</taxon>
        <taxon>Paenibacillaceae</taxon>
        <taxon>Paenibacillus</taxon>
    </lineage>
</organism>
<evidence type="ECO:0000256" key="1">
    <source>
        <dbReference type="SAM" id="MobiDB-lite"/>
    </source>
</evidence>
<keyword evidence="2" id="KW-0812">Transmembrane</keyword>
<feature type="transmembrane region" description="Helical" evidence="2">
    <location>
        <begin position="59"/>
        <end position="80"/>
    </location>
</feature>
<dbReference type="InterPro" id="IPR002035">
    <property type="entry name" value="VWF_A"/>
</dbReference>
<dbReference type="Pfam" id="PF13519">
    <property type="entry name" value="VWA_2"/>
    <property type="match status" value="1"/>
</dbReference>
<comment type="caution">
    <text evidence="5">The sequence shown here is derived from an EMBL/GenBank/DDBJ whole genome shotgun (WGS) entry which is preliminary data.</text>
</comment>
<feature type="region of interest" description="Disordered" evidence="1">
    <location>
        <begin position="623"/>
        <end position="647"/>
    </location>
</feature>
<feature type="region of interest" description="Disordered" evidence="1">
    <location>
        <begin position="360"/>
        <end position="393"/>
    </location>
</feature>
<feature type="domain" description="Aerotolerance regulator N-terminal" evidence="3">
    <location>
        <begin position="8"/>
        <end position="78"/>
    </location>
</feature>
<feature type="compositionally biased region" description="Polar residues" evidence="1">
    <location>
        <begin position="623"/>
        <end position="643"/>
    </location>
</feature>
<keyword evidence="2" id="KW-0472">Membrane</keyword>
<evidence type="ECO:0000259" key="4">
    <source>
        <dbReference type="Pfam" id="PF13519"/>
    </source>
</evidence>
<proteinExistence type="predicted"/>
<evidence type="ECO:0000313" key="5">
    <source>
        <dbReference type="EMBL" id="PAD77613.1"/>
    </source>
</evidence>
<dbReference type="PANTHER" id="PTHR37464:SF1">
    <property type="entry name" value="BLL2463 PROTEIN"/>
    <property type="match status" value="1"/>
</dbReference>
<evidence type="ECO:0008006" key="7">
    <source>
        <dbReference type="Google" id="ProtNLM"/>
    </source>
</evidence>
<dbReference type="EMBL" id="NPBY01000029">
    <property type="protein sequence ID" value="PAD77613.1"/>
    <property type="molecule type" value="Genomic_DNA"/>
</dbReference>